<name>A0ABQ5PZ65_9BACT</name>
<dbReference type="GO" id="GO:0032259">
    <property type="term" value="P:methylation"/>
    <property type="evidence" value="ECO:0007669"/>
    <property type="project" value="UniProtKB-KW"/>
</dbReference>
<dbReference type="Pfam" id="PF04452">
    <property type="entry name" value="Methyltrans_RNA"/>
    <property type="match status" value="1"/>
</dbReference>
<dbReference type="EC" id="2.1.1.193" evidence="10"/>
<dbReference type="InterPro" id="IPR006700">
    <property type="entry name" value="RsmE"/>
</dbReference>
<evidence type="ECO:0000256" key="6">
    <source>
        <dbReference type="ARBA" id="ARBA00022679"/>
    </source>
</evidence>
<evidence type="ECO:0000256" key="9">
    <source>
        <dbReference type="ARBA" id="ARBA00047944"/>
    </source>
</evidence>
<comment type="caution">
    <text evidence="13">The sequence shown here is derived from an EMBL/GenBank/DDBJ whole genome shotgun (WGS) entry which is preliminary data.</text>
</comment>
<organism evidence="13 14">
    <name type="scientific">Geothrix edaphica</name>
    <dbReference type="NCBI Taxonomy" id="2927976"/>
    <lineage>
        <taxon>Bacteria</taxon>
        <taxon>Pseudomonadati</taxon>
        <taxon>Acidobacteriota</taxon>
        <taxon>Holophagae</taxon>
        <taxon>Holophagales</taxon>
        <taxon>Holophagaceae</taxon>
        <taxon>Geothrix</taxon>
    </lineage>
</organism>
<dbReference type="Gene3D" id="3.40.1280.10">
    <property type="match status" value="1"/>
</dbReference>
<comment type="function">
    <text evidence="8 10">Specifically methylates the N3 position of the uracil ring of uridine 1498 (m3U1498) in 16S rRNA. Acts on the fully assembled 30S ribosomal subunit.</text>
</comment>
<sequence length="266" mass="28712">MTGNSLWDDFPVSLPRLFLDPPAAAAENLAVPLGAEAARHLRALRLQPGDALELVLGDQPWTADLAELDRAHALARLVAPLHEDREPPIPLHACLPLPAQLSLFDDWLAPLVELGTTLIQPVIYARSEFDPAKTAARMERWTRIIQSACEQSHRSRRPELRAPIPLAALAAWEAPQKWVAYELATGQANPELRREPLAFTSGPEGGITDAEYAALAAAGWQPVSLGRSILRAVTAPVALLGAVQFELGRSAVPTSGPASSKPRVTR</sequence>
<evidence type="ECO:0000313" key="14">
    <source>
        <dbReference type="Proteomes" id="UP001165044"/>
    </source>
</evidence>
<evidence type="ECO:0000259" key="12">
    <source>
        <dbReference type="Pfam" id="PF20260"/>
    </source>
</evidence>
<dbReference type="PIRSF" id="PIRSF015601">
    <property type="entry name" value="MTase_slr0722"/>
    <property type="match status" value="1"/>
</dbReference>
<keyword evidence="6 10" id="KW-0808">Transferase</keyword>
<dbReference type="PANTHER" id="PTHR30027:SF3">
    <property type="entry name" value="16S RRNA (URACIL(1498)-N(3))-METHYLTRANSFERASE"/>
    <property type="match status" value="1"/>
</dbReference>
<evidence type="ECO:0000256" key="7">
    <source>
        <dbReference type="ARBA" id="ARBA00022691"/>
    </source>
</evidence>
<dbReference type="Pfam" id="PF20260">
    <property type="entry name" value="PUA_4"/>
    <property type="match status" value="1"/>
</dbReference>
<keyword evidence="5 10" id="KW-0489">Methyltransferase</keyword>
<dbReference type="InterPro" id="IPR015947">
    <property type="entry name" value="PUA-like_sf"/>
</dbReference>
<comment type="similarity">
    <text evidence="2 10">Belongs to the RNA methyltransferase RsmE family.</text>
</comment>
<keyword evidence="14" id="KW-1185">Reference proteome</keyword>
<comment type="catalytic activity">
    <reaction evidence="9 10">
        <text>uridine(1498) in 16S rRNA + S-adenosyl-L-methionine = N(3)-methyluridine(1498) in 16S rRNA + S-adenosyl-L-homocysteine + H(+)</text>
        <dbReference type="Rhea" id="RHEA:42920"/>
        <dbReference type="Rhea" id="RHEA-COMP:10283"/>
        <dbReference type="Rhea" id="RHEA-COMP:10284"/>
        <dbReference type="ChEBI" id="CHEBI:15378"/>
        <dbReference type="ChEBI" id="CHEBI:57856"/>
        <dbReference type="ChEBI" id="CHEBI:59789"/>
        <dbReference type="ChEBI" id="CHEBI:65315"/>
        <dbReference type="ChEBI" id="CHEBI:74502"/>
        <dbReference type="EC" id="2.1.1.193"/>
    </reaction>
</comment>
<evidence type="ECO:0000256" key="1">
    <source>
        <dbReference type="ARBA" id="ARBA00004496"/>
    </source>
</evidence>
<accession>A0ABQ5PZ65</accession>
<dbReference type="InterPro" id="IPR046887">
    <property type="entry name" value="RsmE_PUA-like"/>
</dbReference>
<evidence type="ECO:0000256" key="10">
    <source>
        <dbReference type="PIRNR" id="PIRNR015601"/>
    </source>
</evidence>
<reference evidence="13" key="1">
    <citation type="journal article" date="2023" name="Antonie Van Leeuwenhoek">
        <title>Mesoterricola silvestris gen. nov., sp. nov., Mesoterricola sediminis sp. nov., Geothrix oryzae sp. nov., Geothrix edaphica sp. nov., Geothrix rubra sp. nov., and Geothrix limicola sp. nov., six novel members of Acidobacteriota isolated from soils.</title>
        <authorList>
            <person name="Itoh H."/>
            <person name="Sugisawa Y."/>
            <person name="Mise K."/>
            <person name="Xu Z."/>
            <person name="Kuniyasu M."/>
            <person name="Ushijima N."/>
            <person name="Kawano K."/>
            <person name="Kobayashi E."/>
            <person name="Shiratori Y."/>
            <person name="Masuda Y."/>
            <person name="Senoo K."/>
        </authorList>
    </citation>
    <scope>NUCLEOTIDE SEQUENCE</scope>
    <source>
        <strain evidence="13">Red802</strain>
    </source>
</reference>
<evidence type="ECO:0000256" key="2">
    <source>
        <dbReference type="ARBA" id="ARBA00005528"/>
    </source>
</evidence>
<feature type="domain" description="Ribosomal RNA small subunit methyltransferase E PUA-like" evidence="12">
    <location>
        <begin position="35"/>
        <end position="76"/>
    </location>
</feature>
<gene>
    <name evidence="13" type="ORF">GETHED_21110</name>
</gene>
<comment type="subcellular location">
    <subcellularLocation>
        <location evidence="1 10">Cytoplasm</location>
    </subcellularLocation>
</comment>
<dbReference type="SUPFAM" id="SSF75217">
    <property type="entry name" value="alpha/beta knot"/>
    <property type="match status" value="1"/>
</dbReference>
<evidence type="ECO:0000256" key="8">
    <source>
        <dbReference type="ARBA" id="ARBA00025699"/>
    </source>
</evidence>
<dbReference type="InterPro" id="IPR029026">
    <property type="entry name" value="tRNA_m1G_MTases_N"/>
</dbReference>
<dbReference type="InterPro" id="IPR046886">
    <property type="entry name" value="RsmE_MTase_dom"/>
</dbReference>
<dbReference type="GO" id="GO:0008168">
    <property type="term" value="F:methyltransferase activity"/>
    <property type="evidence" value="ECO:0007669"/>
    <property type="project" value="UniProtKB-KW"/>
</dbReference>
<feature type="domain" description="Ribosomal RNA small subunit methyltransferase E methyltransferase" evidence="11">
    <location>
        <begin position="86"/>
        <end position="244"/>
    </location>
</feature>
<keyword evidence="7 10" id="KW-0949">S-adenosyl-L-methionine</keyword>
<dbReference type="Proteomes" id="UP001165044">
    <property type="component" value="Unassembled WGS sequence"/>
</dbReference>
<keyword evidence="3 10" id="KW-0963">Cytoplasm</keyword>
<dbReference type="NCBIfam" id="TIGR00046">
    <property type="entry name" value="RsmE family RNA methyltransferase"/>
    <property type="match status" value="1"/>
</dbReference>
<dbReference type="PANTHER" id="PTHR30027">
    <property type="entry name" value="RIBOSOMAL RNA SMALL SUBUNIT METHYLTRANSFERASE E"/>
    <property type="match status" value="1"/>
</dbReference>
<evidence type="ECO:0000256" key="5">
    <source>
        <dbReference type="ARBA" id="ARBA00022603"/>
    </source>
</evidence>
<evidence type="ECO:0000256" key="4">
    <source>
        <dbReference type="ARBA" id="ARBA00022552"/>
    </source>
</evidence>
<evidence type="ECO:0000313" key="13">
    <source>
        <dbReference type="EMBL" id="GLH67747.1"/>
    </source>
</evidence>
<evidence type="ECO:0000259" key="11">
    <source>
        <dbReference type="Pfam" id="PF04452"/>
    </source>
</evidence>
<dbReference type="SUPFAM" id="SSF88697">
    <property type="entry name" value="PUA domain-like"/>
    <property type="match status" value="1"/>
</dbReference>
<dbReference type="EMBL" id="BSDC01000002">
    <property type="protein sequence ID" value="GLH67747.1"/>
    <property type="molecule type" value="Genomic_DNA"/>
</dbReference>
<dbReference type="InterPro" id="IPR029028">
    <property type="entry name" value="Alpha/beta_knot_MTases"/>
</dbReference>
<dbReference type="CDD" id="cd18084">
    <property type="entry name" value="RsmE-like"/>
    <property type="match status" value="1"/>
</dbReference>
<evidence type="ECO:0000256" key="3">
    <source>
        <dbReference type="ARBA" id="ARBA00022490"/>
    </source>
</evidence>
<proteinExistence type="inferred from homology"/>
<keyword evidence="4 10" id="KW-0698">rRNA processing</keyword>
<protein>
    <recommendedName>
        <fullName evidence="10">Ribosomal RNA small subunit methyltransferase E</fullName>
        <ecNumber evidence="10">2.1.1.193</ecNumber>
    </recommendedName>
</protein>